<feature type="chain" id="PRO_5015349753" evidence="1">
    <location>
        <begin position="20"/>
        <end position="136"/>
    </location>
</feature>
<feature type="signal peptide" evidence="1">
    <location>
        <begin position="1"/>
        <end position="19"/>
    </location>
</feature>
<evidence type="ECO:0000313" key="3">
    <source>
        <dbReference type="Proteomes" id="UP000244912"/>
    </source>
</evidence>
<dbReference type="Proteomes" id="UP000244912">
    <property type="component" value="Unassembled WGS sequence"/>
</dbReference>
<dbReference type="RefSeq" id="WP_108894627.1">
    <property type="nucleotide sequence ID" value="NZ_ONZF01000005.1"/>
</dbReference>
<name>A0A2R8BXD3_9RHOB</name>
<gene>
    <name evidence="2" type="ORF">PAA8504_02660</name>
</gene>
<evidence type="ECO:0000313" key="2">
    <source>
        <dbReference type="EMBL" id="SPJ24821.1"/>
    </source>
</evidence>
<protein>
    <submittedName>
        <fullName evidence="2">Uncharacterized protein</fullName>
    </submittedName>
</protein>
<sequence length="136" mass="15223">MWRSLLFLCFGLLPGLALAQSPMSASEFERETTGKTLTFSANGMPYGAEEYREDREVRWSFLDGECSTGTWYPQDGAICFVYEDEAGNESAPQCWHFFREGGGLRAEFVSETPGTTLYETETSDEPLLCYGPRIGV</sequence>
<reference evidence="2 3" key="1">
    <citation type="submission" date="2018-03" db="EMBL/GenBank/DDBJ databases">
        <authorList>
            <person name="Keele B.F."/>
        </authorList>
    </citation>
    <scope>NUCLEOTIDE SEQUENCE [LARGE SCALE GENOMIC DNA]</scope>
    <source>
        <strain evidence="2 3">CECT 8504</strain>
    </source>
</reference>
<dbReference type="OrthoDB" id="7304934at2"/>
<dbReference type="AlphaFoldDB" id="A0A2R8BXD3"/>
<keyword evidence="1" id="KW-0732">Signal</keyword>
<proteinExistence type="predicted"/>
<organism evidence="2 3">
    <name type="scientific">Palleronia abyssalis</name>
    <dbReference type="NCBI Taxonomy" id="1501240"/>
    <lineage>
        <taxon>Bacteria</taxon>
        <taxon>Pseudomonadati</taxon>
        <taxon>Pseudomonadota</taxon>
        <taxon>Alphaproteobacteria</taxon>
        <taxon>Rhodobacterales</taxon>
        <taxon>Roseobacteraceae</taxon>
        <taxon>Palleronia</taxon>
    </lineage>
</organism>
<keyword evidence="3" id="KW-1185">Reference proteome</keyword>
<dbReference type="EMBL" id="ONZF01000005">
    <property type="protein sequence ID" value="SPJ24821.1"/>
    <property type="molecule type" value="Genomic_DNA"/>
</dbReference>
<evidence type="ECO:0000256" key="1">
    <source>
        <dbReference type="SAM" id="SignalP"/>
    </source>
</evidence>
<accession>A0A2R8BXD3</accession>